<dbReference type="InterPro" id="IPR016163">
    <property type="entry name" value="Ald_DH_C"/>
</dbReference>
<proteinExistence type="inferred from homology"/>
<dbReference type="Proteomes" id="UP001589610">
    <property type="component" value="Unassembled WGS sequence"/>
</dbReference>
<evidence type="ECO:0000313" key="5">
    <source>
        <dbReference type="EMBL" id="MFB9675723.1"/>
    </source>
</evidence>
<reference evidence="5 6" key="1">
    <citation type="submission" date="2024-09" db="EMBL/GenBank/DDBJ databases">
        <authorList>
            <person name="Sun Q."/>
            <person name="Mori K."/>
        </authorList>
    </citation>
    <scope>NUCLEOTIDE SEQUENCE [LARGE SCALE GENOMIC DNA]</scope>
    <source>
        <strain evidence="5 6">JCM 3028</strain>
    </source>
</reference>
<dbReference type="InterPro" id="IPR016162">
    <property type="entry name" value="Ald_DH_N"/>
</dbReference>
<name>A0ABV5TDD1_9ACTN</name>
<dbReference type="SUPFAM" id="SSF53720">
    <property type="entry name" value="ALDH-like"/>
    <property type="match status" value="1"/>
</dbReference>
<keyword evidence="1 3" id="KW-0560">Oxidoreductase</keyword>
<dbReference type="GO" id="GO:0019145">
    <property type="term" value="F:aminobutyraldehyde dehydrogenase (NAD+) activity"/>
    <property type="evidence" value="ECO:0007669"/>
    <property type="project" value="UniProtKB-EC"/>
</dbReference>
<feature type="active site" evidence="2">
    <location>
        <position position="229"/>
    </location>
</feature>
<dbReference type="RefSeq" id="WP_386155699.1">
    <property type="nucleotide sequence ID" value="NZ_JBHMBS010000003.1"/>
</dbReference>
<feature type="domain" description="Aldehyde dehydrogenase" evidence="4">
    <location>
        <begin position="4"/>
        <end position="451"/>
    </location>
</feature>
<dbReference type="InterPro" id="IPR029510">
    <property type="entry name" value="Ald_DH_CS_GLU"/>
</dbReference>
<dbReference type="PROSITE" id="PS00687">
    <property type="entry name" value="ALDEHYDE_DEHYDR_GLU"/>
    <property type="match status" value="1"/>
</dbReference>
<dbReference type="EC" id="1.2.1.19" evidence="5"/>
<dbReference type="EMBL" id="JBHMBS010000003">
    <property type="protein sequence ID" value="MFB9675723.1"/>
    <property type="molecule type" value="Genomic_DNA"/>
</dbReference>
<organism evidence="5 6">
    <name type="scientific">Streptosporangium vulgare</name>
    <dbReference type="NCBI Taxonomy" id="46190"/>
    <lineage>
        <taxon>Bacteria</taxon>
        <taxon>Bacillati</taxon>
        <taxon>Actinomycetota</taxon>
        <taxon>Actinomycetes</taxon>
        <taxon>Streptosporangiales</taxon>
        <taxon>Streptosporangiaceae</taxon>
        <taxon>Streptosporangium</taxon>
    </lineage>
</organism>
<evidence type="ECO:0000256" key="3">
    <source>
        <dbReference type="RuleBase" id="RU003345"/>
    </source>
</evidence>
<comment type="similarity">
    <text evidence="3">Belongs to the aldehyde dehydrogenase family.</text>
</comment>
<gene>
    <name evidence="5" type="ORF">ACFFRH_09520</name>
</gene>
<dbReference type="NCBIfam" id="NF010000">
    <property type="entry name" value="PRK13473.1"/>
    <property type="match status" value="1"/>
</dbReference>
<evidence type="ECO:0000256" key="2">
    <source>
        <dbReference type="PROSITE-ProRule" id="PRU10007"/>
    </source>
</evidence>
<protein>
    <submittedName>
        <fullName evidence="5">Aminobutyraldehyde dehydrogenase</fullName>
        <ecNumber evidence="5">1.2.1.19</ecNumber>
    </submittedName>
</protein>
<dbReference type="InterPro" id="IPR015590">
    <property type="entry name" value="Aldehyde_DH_dom"/>
</dbReference>
<comment type="caution">
    <text evidence="5">The sequence shown here is derived from an EMBL/GenBank/DDBJ whole genome shotgun (WGS) entry which is preliminary data.</text>
</comment>
<dbReference type="InterPro" id="IPR016161">
    <property type="entry name" value="Ald_DH/histidinol_DH"/>
</dbReference>
<dbReference type="Gene3D" id="3.40.309.10">
    <property type="entry name" value="Aldehyde Dehydrogenase, Chain A, domain 2"/>
    <property type="match status" value="1"/>
</dbReference>
<dbReference type="PANTHER" id="PTHR11699">
    <property type="entry name" value="ALDEHYDE DEHYDROGENASE-RELATED"/>
    <property type="match status" value="1"/>
</dbReference>
<keyword evidence="6" id="KW-1185">Reference proteome</keyword>
<dbReference type="Gene3D" id="3.40.605.10">
    <property type="entry name" value="Aldehyde Dehydrogenase, Chain A, domain 1"/>
    <property type="match status" value="1"/>
</dbReference>
<accession>A0ABV5TDD1</accession>
<dbReference type="Pfam" id="PF00171">
    <property type="entry name" value="Aldedh"/>
    <property type="match status" value="1"/>
</dbReference>
<evidence type="ECO:0000313" key="6">
    <source>
        <dbReference type="Proteomes" id="UP001589610"/>
    </source>
</evidence>
<evidence type="ECO:0000259" key="4">
    <source>
        <dbReference type="Pfam" id="PF00171"/>
    </source>
</evidence>
<sequence length="468" mass="49131">MGKLINPATGDLLREVADTPIEEVAAAVRRARVAFEEWSTATPAERSRVLLRFADLVEADAEELTRLEVIETGKPAAVFRDGELPFAADNLRFFAGAARSLDGTGAGVLSSGYTSVLVRRPVGVVGSIAPWNFPLVMAVWKIGPALAAGNAVVIKPAPQTPGTTLRMAQLFARAGAPDGLLQVVLGDAEVGEALVADPGVDMVSVTGSTATGRAVMRGATGSLKRVHLELGGKAPALVFGDADLSEMARGVAMGATYNTGQDCTAATRVYIARDVYDEAVEALHATLAQITVGDPWDPATDIGPLISAGHRDRVHGFVERSVAAGASVLHGGLPLEGPGFYYPPTLISGAAQNSEIVQGELFGPVLVALPFDGEDEAVRLANDTPYGLASSVWSRDVARALRVSHRLDVGVTWVNDHLPIASEAPHGGVKGSGFGKDMSQEAVQEYSVTRHLMIKHQAPEVRDSFRPA</sequence>
<evidence type="ECO:0000256" key="1">
    <source>
        <dbReference type="ARBA" id="ARBA00023002"/>
    </source>
</evidence>